<dbReference type="GO" id="GO:0005737">
    <property type="term" value="C:cytoplasm"/>
    <property type="evidence" value="ECO:0007669"/>
    <property type="project" value="UniProtKB-SubCell"/>
</dbReference>
<dbReference type="InterPro" id="IPR008271">
    <property type="entry name" value="Ser/Thr_kinase_AS"/>
</dbReference>
<dbReference type="PROSITE" id="PS00107">
    <property type="entry name" value="PROTEIN_KINASE_ATP"/>
    <property type="match status" value="1"/>
</dbReference>
<keyword evidence="6 9" id="KW-0067">ATP-binding</keyword>
<dbReference type="SUPFAM" id="SSF48726">
    <property type="entry name" value="Immunoglobulin"/>
    <property type="match status" value="8"/>
</dbReference>
<dbReference type="SMART" id="SM00409">
    <property type="entry name" value="IG"/>
    <property type="match status" value="8"/>
</dbReference>
<evidence type="ECO:0000256" key="10">
    <source>
        <dbReference type="SAM" id="MobiDB-lite"/>
    </source>
</evidence>
<evidence type="ECO:0000256" key="6">
    <source>
        <dbReference type="ARBA" id="ARBA00022840"/>
    </source>
</evidence>
<dbReference type="FunFam" id="2.60.40.10:FF:000147">
    <property type="entry name" value="Myosin light chain kinase"/>
    <property type="match status" value="1"/>
</dbReference>
<evidence type="ECO:0000256" key="3">
    <source>
        <dbReference type="ARBA" id="ARBA00022490"/>
    </source>
</evidence>
<sequence>MIGISEPGPESDVILTREQVPDVDYDSMYDASFRGNNVNPDRIKGDVLGKYIICEEIGRGAFGVVHRAIERATNKNWAAKFIRCKPHEKEIVRHEIDIMNELHHAKLLQLHEAFDQAGEMVTILELLSGGELFDRLVQEDFDFTEQDCITYMKQICEGVRHMHRQNILHLDLKPENVMFVTKDSNDLKIIDFGLAQKLEEGKTVKVLFGTAEFCAPEIISFEPVSFSTDMWALGVMSYVILSGYSPFAGENDLDTFANITLGDFDFEDEVWNDISDDAKDFIQKLMLKDKSDRLTIDDALAHPWLNPREPKDDAKTLKHGAAEKKLTGKKLSTLHHKDYHDKHRHKEDDLDLLPIGKLSRNSAIFRKEGDDGVFARNLVMEMPPHAPVVMEPLTDTDGYEGSRVELTCKISGKPSPKITWFLNGDEILEDKKYHMLYKDNYASLLINDLEVEDAGKYRCKAVNEFGDVSTTGKLSVDEKKHRRRRKKPEDEAIAKMQLYSMYVLLQISRHDYDTSLLDNSVPPSFTLPLIDQVKRVGEALELTVTVTCRPEPDVTWYHNGKVIKTSERYDLEHMKGVYRLIIHEIAPEDAGQWQCEAVNPYGSSMCSCEVKVIEIIPEGAVPPKFTKGLEDTTIVEGNSVRLEVQVKGFPEPEIEWYKERRQLFSGRHFTVSTEGDLHVLTISDTYHQDTGRYMCRAVNVVGASTTEAILRVQKAPKEDELDSFQSPSTYQPIKPVTAETTETPMRRFKIETPPNFTAKLKDKTVSVGNSVTFTCTVTGIPNPKVTWYRDDRDVTKESRYLVRNKYGLLSLEIMDVTERDMGQFTCKAVNSEGEATCTASLEVVAAEKETIREPVSKRPEFIEPLHDIIVMAGEEVTFTCKATGNPTPTFKWQKDGTNITDSRRIYIGSDSDGVAELVIRSSRVSDSGLYGIMAQNSYGHTRCSASLKVKARSSSKSPPSTPSYSEEEEFSMATRLERTYDRKKPVDIPGGRPPHFTLALPKVIELDEGDRLHLDCSVEGYPKPFYEALKAAGEYHDNKGFAPFFIKHLPAAMDVMEGMNVQYDCYVEGDITLIKTKQSQMKKVTTQFTSQEFEGKYKDIPTMAIPPMMMGGAGASPKQMTKSDAKQSPRFLDGLEDLTCRTGSIATLTVVVEANPEAHITWFKDGKRLINSDHIEIFYEDGEYVVEIYDTEISDKGLYKCVAKNEHGSAETQCKLTLREKSELLALPTDKPGKHKKFAPKFVVELESVVEVYPTDDIQFVCVIDDTLDKVWWEKDGKELPSSTNSTIKQEADGTQQLEIRNVDPKDQGLYTCKAKTKSGEILRTDAKLVVKDKSKADTSSSDSAKPKFTRQLKDIFCKDGDNVTLECEIQGQPRPQITWYRESKEILDSQDFQISAIGDKCKLIIMEVFPEDDGKYSCKAVSEKGEATTSCQLLVEGDRKSATPARPTK</sequence>
<dbReference type="Pfam" id="PF07679">
    <property type="entry name" value="I-set"/>
    <property type="match status" value="8"/>
</dbReference>
<dbReference type="FunFam" id="1.10.510.10:FF:000571">
    <property type="entry name" value="Maternal embryonic leucine zipper kinase"/>
    <property type="match status" value="1"/>
</dbReference>
<dbReference type="GO" id="GO:0060298">
    <property type="term" value="P:positive regulation of sarcomere organization"/>
    <property type="evidence" value="ECO:0007669"/>
    <property type="project" value="UniProtKB-ARBA"/>
</dbReference>
<feature type="domain" description="Ig-like" evidence="12">
    <location>
        <begin position="1101"/>
        <end position="1217"/>
    </location>
</feature>
<evidence type="ECO:0000256" key="8">
    <source>
        <dbReference type="ARBA" id="ARBA00023319"/>
    </source>
</evidence>
<feature type="domain" description="Ig-like" evidence="12">
    <location>
        <begin position="387"/>
        <end position="475"/>
    </location>
</feature>
<comment type="similarity">
    <text evidence="2">Belongs to the protein kinase superfamily. CAMK Ser/Thr protein kinase family.</text>
</comment>
<keyword evidence="5 9" id="KW-0547">Nucleotide-binding</keyword>
<evidence type="ECO:0000256" key="9">
    <source>
        <dbReference type="PROSITE-ProRule" id="PRU10141"/>
    </source>
</evidence>
<evidence type="ECO:0000259" key="12">
    <source>
        <dbReference type="PROSITE" id="PS50835"/>
    </source>
</evidence>
<dbReference type="GO" id="GO:0005524">
    <property type="term" value="F:ATP binding"/>
    <property type="evidence" value="ECO:0007669"/>
    <property type="project" value="UniProtKB-UniRule"/>
</dbReference>
<keyword evidence="14" id="KW-1185">Reference proteome</keyword>
<evidence type="ECO:0000256" key="4">
    <source>
        <dbReference type="ARBA" id="ARBA00022737"/>
    </source>
</evidence>
<dbReference type="InterPro" id="IPR013098">
    <property type="entry name" value="Ig_I-set"/>
</dbReference>
<accession>A0A8S3PW32</accession>
<dbReference type="PROSITE" id="PS50835">
    <property type="entry name" value="IG_LIKE"/>
    <property type="match status" value="8"/>
</dbReference>
<dbReference type="InterPro" id="IPR003598">
    <property type="entry name" value="Ig_sub2"/>
</dbReference>
<dbReference type="FunFam" id="2.60.40.10:FF:000032">
    <property type="entry name" value="palladin isoform X1"/>
    <property type="match status" value="1"/>
</dbReference>
<dbReference type="Proteomes" id="UP000683360">
    <property type="component" value="Unassembled WGS sequence"/>
</dbReference>
<feature type="region of interest" description="Disordered" evidence="10">
    <location>
        <begin position="949"/>
        <end position="970"/>
    </location>
</feature>
<dbReference type="InterPro" id="IPR003599">
    <property type="entry name" value="Ig_sub"/>
</dbReference>
<dbReference type="EMBL" id="CAJPWZ010000192">
    <property type="protein sequence ID" value="CAG2187955.1"/>
    <property type="molecule type" value="Genomic_DNA"/>
</dbReference>
<dbReference type="Gene3D" id="2.60.40.10">
    <property type="entry name" value="Immunoglobulins"/>
    <property type="match status" value="8"/>
</dbReference>
<dbReference type="InterPro" id="IPR013783">
    <property type="entry name" value="Ig-like_fold"/>
</dbReference>
<dbReference type="InterPro" id="IPR007110">
    <property type="entry name" value="Ig-like_dom"/>
</dbReference>
<dbReference type="Gene3D" id="1.10.510.10">
    <property type="entry name" value="Transferase(Phosphotransferase) domain 1"/>
    <property type="match status" value="1"/>
</dbReference>
<feature type="compositionally biased region" description="Low complexity" evidence="10">
    <location>
        <begin position="954"/>
        <end position="964"/>
    </location>
</feature>
<dbReference type="PROSITE" id="PS00108">
    <property type="entry name" value="PROTEIN_KINASE_ST"/>
    <property type="match status" value="1"/>
</dbReference>
<comment type="caution">
    <text evidence="13">The sequence shown here is derived from an EMBL/GenBank/DDBJ whole genome shotgun (WGS) entry which is preliminary data.</text>
</comment>
<feature type="domain" description="Protein kinase" evidence="11">
    <location>
        <begin position="51"/>
        <end position="305"/>
    </location>
</feature>
<keyword evidence="8" id="KW-0393">Immunoglobulin domain</keyword>
<keyword evidence="3" id="KW-0963">Cytoplasm</keyword>
<evidence type="ECO:0000256" key="2">
    <source>
        <dbReference type="ARBA" id="ARBA00006692"/>
    </source>
</evidence>
<name>A0A8S3PW32_MYTED</name>
<dbReference type="GO" id="GO:0004672">
    <property type="term" value="F:protein kinase activity"/>
    <property type="evidence" value="ECO:0007669"/>
    <property type="project" value="InterPro"/>
</dbReference>
<dbReference type="GO" id="GO:0045989">
    <property type="term" value="P:positive regulation of striated muscle contraction"/>
    <property type="evidence" value="ECO:0007669"/>
    <property type="project" value="UniProtKB-ARBA"/>
</dbReference>
<evidence type="ECO:0000313" key="13">
    <source>
        <dbReference type="EMBL" id="CAG2187955.1"/>
    </source>
</evidence>
<evidence type="ECO:0000259" key="11">
    <source>
        <dbReference type="PROSITE" id="PS50011"/>
    </source>
</evidence>
<evidence type="ECO:0000256" key="5">
    <source>
        <dbReference type="ARBA" id="ARBA00022741"/>
    </source>
</evidence>
<feature type="domain" description="Ig-like" evidence="12">
    <location>
        <begin position="1347"/>
        <end position="1431"/>
    </location>
</feature>
<dbReference type="SUPFAM" id="SSF56112">
    <property type="entry name" value="Protein kinase-like (PK-like)"/>
    <property type="match status" value="1"/>
</dbReference>
<dbReference type="PROSITE" id="PS50011">
    <property type="entry name" value="PROTEIN_KINASE_DOM"/>
    <property type="match status" value="1"/>
</dbReference>
<dbReference type="SMART" id="SM00408">
    <property type="entry name" value="IGc2"/>
    <property type="match status" value="8"/>
</dbReference>
<dbReference type="InterPro" id="IPR036179">
    <property type="entry name" value="Ig-like_dom_sf"/>
</dbReference>
<dbReference type="SMART" id="SM00220">
    <property type="entry name" value="S_TKc"/>
    <property type="match status" value="1"/>
</dbReference>
<dbReference type="FunFam" id="2.60.40.10:FF:000425">
    <property type="entry name" value="Myosin light chain kinase"/>
    <property type="match status" value="4"/>
</dbReference>
<keyword evidence="7" id="KW-1015">Disulfide bond</keyword>
<dbReference type="FunFam" id="2.60.40.10:FF:000107">
    <property type="entry name" value="Myosin, light chain kinase a"/>
    <property type="match status" value="1"/>
</dbReference>
<feature type="domain" description="Ig-like" evidence="12">
    <location>
        <begin position="623"/>
        <end position="711"/>
    </location>
</feature>
<gene>
    <name evidence="13" type="ORF">MEDL_3401</name>
</gene>
<evidence type="ECO:0000256" key="7">
    <source>
        <dbReference type="ARBA" id="ARBA00023157"/>
    </source>
</evidence>
<dbReference type="OrthoDB" id="504170at2759"/>
<organism evidence="13 14">
    <name type="scientific">Mytilus edulis</name>
    <name type="common">Blue mussel</name>
    <dbReference type="NCBI Taxonomy" id="6550"/>
    <lineage>
        <taxon>Eukaryota</taxon>
        <taxon>Metazoa</taxon>
        <taxon>Spiralia</taxon>
        <taxon>Lophotrochozoa</taxon>
        <taxon>Mollusca</taxon>
        <taxon>Bivalvia</taxon>
        <taxon>Autobranchia</taxon>
        <taxon>Pteriomorphia</taxon>
        <taxon>Mytilida</taxon>
        <taxon>Mytiloidea</taxon>
        <taxon>Mytilidae</taxon>
        <taxon>Mytilinae</taxon>
        <taxon>Mytilus</taxon>
    </lineage>
</organism>
<evidence type="ECO:0000313" key="14">
    <source>
        <dbReference type="Proteomes" id="UP000683360"/>
    </source>
</evidence>
<feature type="domain" description="Ig-like" evidence="12">
    <location>
        <begin position="859"/>
        <end position="948"/>
    </location>
</feature>
<comment type="subcellular location">
    <subcellularLocation>
        <location evidence="1">Cytoplasm</location>
    </subcellularLocation>
</comment>
<dbReference type="Gene3D" id="3.30.200.20">
    <property type="entry name" value="Phosphorylase Kinase, domain 1"/>
    <property type="match status" value="1"/>
</dbReference>
<dbReference type="InterPro" id="IPR011009">
    <property type="entry name" value="Kinase-like_dom_sf"/>
</dbReference>
<feature type="domain" description="Ig-like" evidence="12">
    <location>
        <begin position="523"/>
        <end position="613"/>
    </location>
</feature>
<feature type="binding site" evidence="9">
    <location>
        <position position="80"/>
    </location>
    <ligand>
        <name>ATP</name>
        <dbReference type="ChEBI" id="CHEBI:30616"/>
    </ligand>
</feature>
<keyword evidence="4" id="KW-0677">Repeat</keyword>
<reference evidence="13" key="1">
    <citation type="submission" date="2021-03" db="EMBL/GenBank/DDBJ databases">
        <authorList>
            <person name="Bekaert M."/>
        </authorList>
    </citation>
    <scope>NUCLEOTIDE SEQUENCE</scope>
</reference>
<dbReference type="PANTHER" id="PTHR47633:SF7">
    <property type="entry name" value="TITIN HOMOLOG"/>
    <property type="match status" value="1"/>
</dbReference>
<proteinExistence type="inferred from homology"/>
<protein>
    <submittedName>
        <fullName evidence="13">Uncharacterized protein</fullName>
    </submittedName>
</protein>
<dbReference type="InterPro" id="IPR017441">
    <property type="entry name" value="Protein_kinase_ATP_BS"/>
</dbReference>
<feature type="domain" description="Ig-like" evidence="12">
    <location>
        <begin position="754"/>
        <end position="842"/>
    </location>
</feature>
<feature type="domain" description="Ig-like" evidence="12">
    <location>
        <begin position="1240"/>
        <end position="1330"/>
    </location>
</feature>
<dbReference type="CDD" id="cd00096">
    <property type="entry name" value="Ig"/>
    <property type="match status" value="2"/>
</dbReference>
<evidence type="ECO:0000256" key="1">
    <source>
        <dbReference type="ARBA" id="ARBA00004496"/>
    </source>
</evidence>
<dbReference type="PANTHER" id="PTHR47633">
    <property type="entry name" value="IMMUNOGLOBULIN"/>
    <property type="match status" value="1"/>
</dbReference>
<dbReference type="Pfam" id="PF00069">
    <property type="entry name" value="Pkinase"/>
    <property type="match status" value="1"/>
</dbReference>
<dbReference type="InterPro" id="IPR000719">
    <property type="entry name" value="Prot_kinase_dom"/>
</dbReference>